<dbReference type="RefSeq" id="WP_329074570.1">
    <property type="nucleotide sequence ID" value="NZ_CP109495.1"/>
</dbReference>
<evidence type="ECO:0000256" key="1">
    <source>
        <dbReference type="SAM" id="MobiDB-lite"/>
    </source>
</evidence>
<proteinExistence type="predicted"/>
<sequence length="139" mass="14913">MATSSGTSGLTSAELGARPSAAALFADSEALRWITTWTGQHGPAPLTYAEWLPDRVPVGLAVRLADPVFGVAVPKSPEEDPWERWSGEYRYHAGPELDRIIAGLEPTTRLTADTIDRPFAIPNAPGPFPLTEANSSEQT</sequence>
<protein>
    <submittedName>
        <fullName evidence="2">Uncharacterized protein</fullName>
    </submittedName>
</protein>
<organism evidence="2 3">
    <name type="scientific">Streptomyces niveus</name>
    <name type="common">Streptomyces spheroides</name>
    <dbReference type="NCBI Taxonomy" id="193462"/>
    <lineage>
        <taxon>Bacteria</taxon>
        <taxon>Bacillati</taxon>
        <taxon>Actinomycetota</taxon>
        <taxon>Actinomycetes</taxon>
        <taxon>Kitasatosporales</taxon>
        <taxon>Streptomycetaceae</taxon>
        <taxon>Streptomyces</taxon>
    </lineage>
</organism>
<gene>
    <name evidence="2" type="ORF">OG442_04830</name>
</gene>
<evidence type="ECO:0000313" key="3">
    <source>
        <dbReference type="Proteomes" id="UP001432209"/>
    </source>
</evidence>
<keyword evidence="3" id="KW-1185">Reference proteome</keyword>
<dbReference type="Proteomes" id="UP001432209">
    <property type="component" value="Chromosome"/>
</dbReference>
<dbReference type="EMBL" id="CP109495">
    <property type="protein sequence ID" value="WUX50919.1"/>
    <property type="molecule type" value="Genomic_DNA"/>
</dbReference>
<reference evidence="2" key="1">
    <citation type="submission" date="2022-10" db="EMBL/GenBank/DDBJ databases">
        <title>The complete genomes of actinobacterial strains from the NBC collection.</title>
        <authorList>
            <person name="Joergensen T.S."/>
            <person name="Alvarez Arevalo M."/>
            <person name="Sterndorff E.B."/>
            <person name="Faurdal D."/>
            <person name="Vuksanovic O."/>
            <person name="Mourched A.-S."/>
            <person name="Charusanti P."/>
            <person name="Shaw S."/>
            <person name="Blin K."/>
            <person name="Weber T."/>
        </authorList>
    </citation>
    <scope>NUCLEOTIDE SEQUENCE</scope>
    <source>
        <strain evidence="2">NBC_01432</strain>
    </source>
</reference>
<accession>A0ABZ1ZZ55</accession>
<feature type="region of interest" description="Disordered" evidence="1">
    <location>
        <begin position="118"/>
        <end position="139"/>
    </location>
</feature>
<evidence type="ECO:0000313" key="2">
    <source>
        <dbReference type="EMBL" id="WUX50919.1"/>
    </source>
</evidence>
<name>A0ABZ1ZZ55_STRNV</name>